<proteinExistence type="predicted"/>
<keyword evidence="2 4" id="KW-1133">Transmembrane helix</keyword>
<evidence type="ECO:0000313" key="6">
    <source>
        <dbReference type="Proteomes" id="UP000545507"/>
    </source>
</evidence>
<dbReference type="SUPFAM" id="SSF103473">
    <property type="entry name" value="MFS general substrate transporter"/>
    <property type="match status" value="1"/>
</dbReference>
<evidence type="ECO:0000256" key="4">
    <source>
        <dbReference type="SAM" id="Phobius"/>
    </source>
</evidence>
<dbReference type="InterPro" id="IPR036259">
    <property type="entry name" value="MFS_trans_sf"/>
</dbReference>
<feature type="transmembrane region" description="Helical" evidence="4">
    <location>
        <begin position="160"/>
        <end position="177"/>
    </location>
</feature>
<keyword evidence="6" id="KW-1185">Reference proteome</keyword>
<evidence type="ECO:0000256" key="2">
    <source>
        <dbReference type="ARBA" id="ARBA00022989"/>
    </source>
</evidence>
<evidence type="ECO:0000313" key="5">
    <source>
        <dbReference type="EMBL" id="NWF44616.1"/>
    </source>
</evidence>
<dbReference type="PANTHER" id="PTHR23547">
    <property type="entry name" value="MAJOR FACILITATOR SUPERFAMILY DOMAIN, GENERAL SUBSTRATE TRANSPORTER"/>
    <property type="match status" value="1"/>
</dbReference>
<dbReference type="GO" id="GO:0022857">
    <property type="term" value="F:transmembrane transporter activity"/>
    <property type="evidence" value="ECO:0007669"/>
    <property type="project" value="InterPro"/>
</dbReference>
<feature type="transmembrane region" description="Helical" evidence="4">
    <location>
        <begin position="360"/>
        <end position="381"/>
    </location>
</feature>
<protein>
    <submittedName>
        <fullName evidence="5">Organoarsenical effux MFS transporter ArsJ</fullName>
    </submittedName>
</protein>
<feature type="transmembrane region" description="Helical" evidence="4">
    <location>
        <begin position="322"/>
        <end position="348"/>
    </location>
</feature>
<feature type="transmembrane region" description="Helical" evidence="4">
    <location>
        <begin position="387"/>
        <end position="408"/>
    </location>
</feature>
<feature type="transmembrane region" description="Helical" evidence="4">
    <location>
        <begin position="257"/>
        <end position="278"/>
    </location>
</feature>
<feature type="transmembrane region" description="Helical" evidence="4">
    <location>
        <begin position="47"/>
        <end position="68"/>
    </location>
</feature>
<feature type="transmembrane region" description="Helical" evidence="4">
    <location>
        <begin position="298"/>
        <end position="316"/>
    </location>
</feature>
<accession>A0A7Y8GTL3</accession>
<keyword evidence="3 4" id="KW-0472">Membrane</keyword>
<feature type="transmembrane region" description="Helical" evidence="4">
    <location>
        <begin position="20"/>
        <end position="41"/>
    </location>
</feature>
<dbReference type="EMBL" id="VYGV01000006">
    <property type="protein sequence ID" value="NWF44616.1"/>
    <property type="molecule type" value="Genomic_DNA"/>
</dbReference>
<dbReference type="AlphaFoldDB" id="A0A7Y8GTL3"/>
<dbReference type="InterPro" id="IPR047769">
    <property type="entry name" value="MFS_ArsJ"/>
</dbReference>
<organism evidence="5 6">
    <name type="scientific">Hydrogenophaga aromaticivorans</name>
    <dbReference type="NCBI Taxonomy" id="2610898"/>
    <lineage>
        <taxon>Bacteria</taxon>
        <taxon>Pseudomonadati</taxon>
        <taxon>Pseudomonadota</taxon>
        <taxon>Betaproteobacteria</taxon>
        <taxon>Burkholderiales</taxon>
        <taxon>Comamonadaceae</taxon>
        <taxon>Hydrogenophaga</taxon>
    </lineage>
</organism>
<feature type="transmembrane region" description="Helical" evidence="4">
    <location>
        <begin position="183"/>
        <end position="205"/>
    </location>
</feature>
<gene>
    <name evidence="5" type="primary">arsJ</name>
    <name evidence="5" type="ORF">F3K02_05025</name>
</gene>
<dbReference type="Pfam" id="PF07690">
    <property type="entry name" value="MFS_1"/>
    <property type="match status" value="1"/>
</dbReference>
<reference evidence="5 6" key="1">
    <citation type="submission" date="2019-09" db="EMBL/GenBank/DDBJ databases">
        <title>Hydrogenophaga aromatica sp. nov., isolated from a para-xylene-degrading enrichment culture.</title>
        <authorList>
            <person name="Tancsics A."/>
            <person name="Banerjee S."/>
        </authorList>
    </citation>
    <scope>NUCLEOTIDE SEQUENCE [LARGE SCALE GENOMIC DNA]</scope>
    <source>
        <strain evidence="5 6">D2P1</strain>
    </source>
</reference>
<evidence type="ECO:0000256" key="1">
    <source>
        <dbReference type="ARBA" id="ARBA00022692"/>
    </source>
</evidence>
<sequence>MTTASSGASSATRNYAIVTAAYWGFTLTDGALRMLVLLHFYRLGYSPFTLAFLFLLYEAAGVLANLIGGWLATRYGIQRMLTVGLVTQITGFTLLSLLNPAWTAVMSVAWVVVAQGICGVAKDLTKTASKSAIKITADQAKNQGSGQLFKWVAWFTGSKNAMKGFGFFLGGLLLDALGFQHALWAMAGLLVLVLAGVVGFVPPLMGKSKASKSAKELFAKNAGINALAAARVALFGARDVWFVVGVPVFLYSQGWTFTMVGGFLALWTIGYGLVQALAPNIVSRSADGLSAEVPEARWWSLALALIPVGIATAVLLEAPNLQWWVVGGLGLFGFAFAVNSSVHSYLILAYAGSEKAAEDVGFYYAANALGRFFGTLMSGLLYQWGGLLYALVGSALMLLVCWLLTLGLPTRLALHGSPSPTP</sequence>
<evidence type="ECO:0000256" key="3">
    <source>
        <dbReference type="ARBA" id="ARBA00023136"/>
    </source>
</evidence>
<name>A0A7Y8GTL3_9BURK</name>
<comment type="caution">
    <text evidence="5">The sequence shown here is derived from an EMBL/GenBank/DDBJ whole genome shotgun (WGS) entry which is preliminary data.</text>
</comment>
<keyword evidence="1 4" id="KW-0812">Transmembrane</keyword>
<feature type="transmembrane region" description="Helical" evidence="4">
    <location>
        <begin position="217"/>
        <end position="237"/>
    </location>
</feature>
<dbReference type="PANTHER" id="PTHR23547:SF1">
    <property type="entry name" value="MAJOR FACILITATOR SUPERFAMILY MFS_1"/>
    <property type="match status" value="1"/>
</dbReference>
<dbReference type="NCBIfam" id="NF033734">
    <property type="entry name" value="MFS_ArsJ"/>
    <property type="match status" value="1"/>
</dbReference>
<dbReference type="RefSeq" id="WP_177133955.1">
    <property type="nucleotide sequence ID" value="NZ_VYGV01000006.1"/>
</dbReference>
<dbReference type="Proteomes" id="UP000545507">
    <property type="component" value="Unassembled WGS sequence"/>
</dbReference>
<dbReference type="InterPro" id="IPR011701">
    <property type="entry name" value="MFS"/>
</dbReference>
<dbReference type="Gene3D" id="1.20.1250.20">
    <property type="entry name" value="MFS general substrate transporter like domains"/>
    <property type="match status" value="1"/>
</dbReference>